<evidence type="ECO:0000256" key="4">
    <source>
        <dbReference type="PROSITE-ProRule" id="PRU00409"/>
    </source>
</evidence>
<proteinExistence type="predicted"/>
<reference evidence="6 7" key="1">
    <citation type="journal article" date="2019" name="Int. J. Syst. Evol. Microbiol.">
        <title>The Global Catalogue of Microorganisms (GCM) 10K type strain sequencing project: providing services to taxonomists for standard genome sequencing and annotation.</title>
        <authorList>
            <consortium name="The Broad Institute Genomics Platform"/>
            <consortium name="The Broad Institute Genome Sequencing Center for Infectious Disease"/>
            <person name="Wu L."/>
            <person name="Ma J."/>
        </authorList>
    </citation>
    <scope>NUCLEOTIDE SEQUENCE [LARGE SCALE GENOMIC DNA]</scope>
    <source>
        <strain evidence="6 7">JCM 4565</strain>
    </source>
</reference>
<evidence type="ECO:0000313" key="7">
    <source>
        <dbReference type="Proteomes" id="UP001500063"/>
    </source>
</evidence>
<keyword evidence="7" id="KW-1185">Reference proteome</keyword>
<dbReference type="RefSeq" id="WP_344124268.1">
    <property type="nucleotide sequence ID" value="NZ_BAAABW010000042.1"/>
</dbReference>
<dbReference type="Pfam" id="PF13535">
    <property type="entry name" value="ATP-grasp_4"/>
    <property type="match status" value="1"/>
</dbReference>
<dbReference type="Pfam" id="PF18603">
    <property type="entry name" value="LAL_C2"/>
    <property type="match status" value="1"/>
</dbReference>
<dbReference type="Gene3D" id="3.30.470.20">
    <property type="entry name" value="ATP-grasp fold, B domain"/>
    <property type="match status" value="1"/>
</dbReference>
<keyword evidence="1" id="KW-0436">Ligase</keyword>
<dbReference type="PROSITE" id="PS50975">
    <property type="entry name" value="ATP_GRASP"/>
    <property type="match status" value="1"/>
</dbReference>
<protein>
    <recommendedName>
        <fullName evidence="5">ATP-grasp domain-containing protein</fullName>
    </recommendedName>
</protein>
<evidence type="ECO:0000256" key="3">
    <source>
        <dbReference type="ARBA" id="ARBA00022840"/>
    </source>
</evidence>
<dbReference type="PANTHER" id="PTHR43585:SF2">
    <property type="entry name" value="ATP-GRASP ENZYME FSQD"/>
    <property type="match status" value="1"/>
</dbReference>
<feature type="domain" description="ATP-grasp" evidence="5">
    <location>
        <begin position="117"/>
        <end position="312"/>
    </location>
</feature>
<comment type="caution">
    <text evidence="6">The sequence shown here is derived from an EMBL/GenBank/DDBJ whole genome shotgun (WGS) entry which is preliminary data.</text>
</comment>
<evidence type="ECO:0000256" key="2">
    <source>
        <dbReference type="ARBA" id="ARBA00022741"/>
    </source>
</evidence>
<keyword evidence="3 4" id="KW-0067">ATP-binding</keyword>
<sequence length="415" mass="44988">MNETEPAVVLLDPLKNGAGYKKAALDMGLAVVAVYTLDPQELKARWPDHTDGDDVSLYAPDAAGALAALRGTGYVFRAVVPAFESAVHLADAIAHELGLPGNEASLAWARRNKAAMRAHAAEAGVRIPAFRLVHDFSQVPAAAAEVGYPAIVKPTMDAGANGVTLISDARAAENVTIDDDNALFGSPKEWLVEQYIRGREFAVNCFSSDGDHRVIDMWEYRQPDSRDYDFPLWDNVQATPEDPDWERVAEHVAQVLTAFGVRRGPSHTEVKVASDGVYLIEVGARLPGGPATDQWVEYTDIRPFHDALECYLGRRPEIMDKPLGSRALFGAIAIRNDDAPGTLVAVHGIDKVREHPAVDKVLVSYEPGDHVPVTHETKTIPVGAWVSAPDQQGVVRALAEIRAAVTLEITPDPQH</sequence>
<evidence type="ECO:0000313" key="6">
    <source>
        <dbReference type="EMBL" id="GAA0380591.1"/>
    </source>
</evidence>
<dbReference type="SUPFAM" id="SSF56059">
    <property type="entry name" value="Glutathione synthetase ATP-binding domain-like"/>
    <property type="match status" value="1"/>
</dbReference>
<name>A0ABN0Y2P4_9ACTN</name>
<gene>
    <name evidence="6" type="ORF">GCM10010319_68790</name>
</gene>
<evidence type="ECO:0000259" key="5">
    <source>
        <dbReference type="PROSITE" id="PS50975"/>
    </source>
</evidence>
<dbReference type="InterPro" id="IPR052032">
    <property type="entry name" value="ATP-dep_AA_Ligase"/>
</dbReference>
<evidence type="ECO:0000256" key="1">
    <source>
        <dbReference type="ARBA" id="ARBA00022598"/>
    </source>
</evidence>
<dbReference type="PANTHER" id="PTHR43585">
    <property type="entry name" value="FUMIPYRROLE BIOSYNTHESIS PROTEIN C"/>
    <property type="match status" value="1"/>
</dbReference>
<dbReference type="EMBL" id="BAAABW010000042">
    <property type="protein sequence ID" value="GAA0380591.1"/>
    <property type="molecule type" value="Genomic_DNA"/>
</dbReference>
<dbReference type="InterPro" id="IPR040570">
    <property type="entry name" value="LAL_C2"/>
</dbReference>
<dbReference type="InterPro" id="IPR011761">
    <property type="entry name" value="ATP-grasp"/>
</dbReference>
<keyword evidence="2 4" id="KW-0547">Nucleotide-binding</keyword>
<accession>A0ABN0Y2P4</accession>
<organism evidence="6 7">
    <name type="scientific">Streptomyces blastmyceticus</name>
    <dbReference type="NCBI Taxonomy" id="68180"/>
    <lineage>
        <taxon>Bacteria</taxon>
        <taxon>Bacillati</taxon>
        <taxon>Actinomycetota</taxon>
        <taxon>Actinomycetes</taxon>
        <taxon>Kitasatosporales</taxon>
        <taxon>Streptomycetaceae</taxon>
        <taxon>Streptomyces</taxon>
    </lineage>
</organism>
<dbReference type="Proteomes" id="UP001500063">
    <property type="component" value="Unassembled WGS sequence"/>
</dbReference>